<dbReference type="EMBL" id="CADEAL010001770">
    <property type="protein sequence ID" value="CAB1435413.1"/>
    <property type="molecule type" value="Genomic_DNA"/>
</dbReference>
<keyword evidence="2" id="KW-1185">Reference proteome</keyword>
<reference evidence="1" key="1">
    <citation type="submission" date="2020-03" db="EMBL/GenBank/DDBJ databases">
        <authorList>
            <person name="Weist P."/>
        </authorList>
    </citation>
    <scope>NUCLEOTIDE SEQUENCE</scope>
</reference>
<evidence type="ECO:0000313" key="1">
    <source>
        <dbReference type="EMBL" id="CAB1435413.1"/>
    </source>
</evidence>
<evidence type="ECO:0000313" key="2">
    <source>
        <dbReference type="Proteomes" id="UP001153269"/>
    </source>
</evidence>
<dbReference type="Proteomes" id="UP001153269">
    <property type="component" value="Unassembled WGS sequence"/>
</dbReference>
<dbReference type="AlphaFoldDB" id="A0A9N7UPH3"/>
<protein>
    <submittedName>
        <fullName evidence="1">Uncharacterized protein</fullName>
    </submittedName>
</protein>
<sequence>MSCLYPGSTPAWTFQTLSCFVVNVTISLICERPQLQPDQGAETLPGLCYRALHRAMDKQDLDGQKTVRLLLLSHYKGDPDGSLTQRRYLNPPGRSGVYPGVSCQLEEPVEAS</sequence>
<accession>A0A9N7UPH3</accession>
<comment type="caution">
    <text evidence="1">The sequence shown here is derived from an EMBL/GenBank/DDBJ whole genome shotgun (WGS) entry which is preliminary data.</text>
</comment>
<proteinExistence type="predicted"/>
<organism evidence="1 2">
    <name type="scientific">Pleuronectes platessa</name>
    <name type="common">European plaice</name>
    <dbReference type="NCBI Taxonomy" id="8262"/>
    <lineage>
        <taxon>Eukaryota</taxon>
        <taxon>Metazoa</taxon>
        <taxon>Chordata</taxon>
        <taxon>Craniata</taxon>
        <taxon>Vertebrata</taxon>
        <taxon>Euteleostomi</taxon>
        <taxon>Actinopterygii</taxon>
        <taxon>Neopterygii</taxon>
        <taxon>Teleostei</taxon>
        <taxon>Neoteleostei</taxon>
        <taxon>Acanthomorphata</taxon>
        <taxon>Carangaria</taxon>
        <taxon>Pleuronectiformes</taxon>
        <taxon>Pleuronectoidei</taxon>
        <taxon>Pleuronectidae</taxon>
        <taxon>Pleuronectes</taxon>
    </lineage>
</organism>
<gene>
    <name evidence="1" type="ORF">PLEPLA_LOCUS23488</name>
</gene>
<name>A0A9N7UPH3_PLEPL</name>